<reference evidence="3" key="1">
    <citation type="submission" date="2020-10" db="EMBL/GenBank/DDBJ databases">
        <title>Sequencing the genomes of 1000 actinobacteria strains.</title>
        <authorList>
            <person name="Klenk H.-P."/>
        </authorList>
    </citation>
    <scope>NUCLEOTIDE SEQUENCE</scope>
    <source>
        <strain evidence="3">DSM 45354</strain>
    </source>
</reference>
<evidence type="ECO:0000313" key="4">
    <source>
        <dbReference type="Proteomes" id="UP000638648"/>
    </source>
</evidence>
<name>A0A927RCU9_9ACTN</name>
<proteinExistence type="predicted"/>
<dbReference type="SMART" id="SM00471">
    <property type="entry name" value="HDc"/>
    <property type="match status" value="1"/>
</dbReference>
<dbReference type="InterPro" id="IPR037522">
    <property type="entry name" value="HD_GYP_dom"/>
</dbReference>
<dbReference type="Proteomes" id="UP000638648">
    <property type="component" value="Unassembled WGS sequence"/>
</dbReference>
<dbReference type="InterPro" id="IPR003607">
    <property type="entry name" value="HD/PDEase_dom"/>
</dbReference>
<gene>
    <name evidence="3" type="ORF">HEB94_008505</name>
</gene>
<organism evidence="3 4">
    <name type="scientific">Actinopolymorpha pittospori</name>
    <dbReference type="NCBI Taxonomy" id="648752"/>
    <lineage>
        <taxon>Bacteria</taxon>
        <taxon>Bacillati</taxon>
        <taxon>Actinomycetota</taxon>
        <taxon>Actinomycetes</taxon>
        <taxon>Propionibacteriales</taxon>
        <taxon>Actinopolymorphaceae</taxon>
        <taxon>Actinopolymorpha</taxon>
    </lineage>
</organism>
<dbReference type="PANTHER" id="PTHR45228">
    <property type="entry name" value="CYCLIC DI-GMP PHOSPHODIESTERASE TM_0186-RELATED"/>
    <property type="match status" value="1"/>
</dbReference>
<feature type="transmembrane region" description="Helical" evidence="1">
    <location>
        <begin position="40"/>
        <end position="57"/>
    </location>
</feature>
<dbReference type="RefSeq" id="WP_192754832.1">
    <property type="nucleotide sequence ID" value="NZ_BAABJL010000176.1"/>
</dbReference>
<comment type="caution">
    <text evidence="3">The sequence shown here is derived from an EMBL/GenBank/DDBJ whole genome shotgun (WGS) entry which is preliminary data.</text>
</comment>
<accession>A0A927RCU9</accession>
<dbReference type="PANTHER" id="PTHR45228:SF4">
    <property type="entry name" value="LIPOPROTEIN"/>
    <property type="match status" value="1"/>
</dbReference>
<feature type="transmembrane region" description="Helical" evidence="1">
    <location>
        <begin position="161"/>
        <end position="180"/>
    </location>
</feature>
<feature type="transmembrane region" description="Helical" evidence="1">
    <location>
        <begin position="95"/>
        <end position="115"/>
    </location>
</feature>
<feature type="transmembrane region" description="Helical" evidence="1">
    <location>
        <begin position="201"/>
        <end position="222"/>
    </location>
</feature>
<keyword evidence="1" id="KW-0472">Membrane</keyword>
<dbReference type="InterPro" id="IPR052020">
    <property type="entry name" value="Cyclic_di-GMP/3'3'-cGAMP_PDE"/>
</dbReference>
<evidence type="ECO:0000259" key="2">
    <source>
        <dbReference type="PROSITE" id="PS51832"/>
    </source>
</evidence>
<dbReference type="CDD" id="cd00077">
    <property type="entry name" value="HDc"/>
    <property type="match status" value="1"/>
</dbReference>
<keyword evidence="1" id="KW-1133">Transmembrane helix</keyword>
<keyword evidence="4" id="KW-1185">Reference proteome</keyword>
<keyword evidence="1" id="KW-0812">Transmembrane</keyword>
<evidence type="ECO:0000313" key="3">
    <source>
        <dbReference type="EMBL" id="MBE1611657.1"/>
    </source>
</evidence>
<dbReference type="EMBL" id="JADBEM010000001">
    <property type="protein sequence ID" value="MBE1611657.1"/>
    <property type="molecule type" value="Genomic_DNA"/>
</dbReference>
<protein>
    <recommendedName>
        <fullName evidence="2">HD-GYP domain-containing protein</fullName>
    </recommendedName>
</protein>
<feature type="transmembrane region" description="Helical" evidence="1">
    <location>
        <begin position="228"/>
        <end position="244"/>
    </location>
</feature>
<dbReference type="PROSITE" id="PS51832">
    <property type="entry name" value="HD_GYP"/>
    <property type="match status" value="1"/>
</dbReference>
<dbReference type="AlphaFoldDB" id="A0A927RCU9"/>
<feature type="domain" description="HD-GYP" evidence="2">
    <location>
        <begin position="250"/>
        <end position="434"/>
    </location>
</feature>
<feature type="transmembrane region" description="Helical" evidence="1">
    <location>
        <begin position="127"/>
        <end position="146"/>
    </location>
</feature>
<dbReference type="Pfam" id="PF13487">
    <property type="entry name" value="HD_5"/>
    <property type="match status" value="1"/>
</dbReference>
<sequence>MSGPSLLPYRSHPRLDGAVVLAACAGILVVVAVTQTAVRGVSAASVAGVFACVIAVGEMVRLRLPDDRVQAPIGLAAALGYALLSHLLTEGRASHSILQTVAVTSGGMLAGALPHTLAGRPSELDGIARRVLVVAGVALIFRPLVLDDQVFASLDDHTPSYFVFLTILAAIVAWPLEALLAAGVQASQQWGPFRALLRNELAAFFGIGAAIASTGVLIPLAIWEVGLWALPLVTIPLLLAQLAYRRYAGIRRMQVQTIRALSRSTEVGGYTETGHARRVTELALAIGRDLGLPERRLRVLQYAALMHDLGQLSLTDPIPGGATVLVTPEERRRIAAFGAEVVRQASVLEGVAAVVEAQAEPYRRPHLPDDPNVPQESRIIKVVNAYDDMVGRATSEDARLEALEGLRLGMAYEYDPRVVASLARVLDRVTPTPR</sequence>
<dbReference type="SUPFAM" id="SSF109604">
    <property type="entry name" value="HD-domain/PDEase-like"/>
    <property type="match status" value="1"/>
</dbReference>
<dbReference type="Gene3D" id="1.10.3210.10">
    <property type="entry name" value="Hypothetical protein af1432"/>
    <property type="match status" value="1"/>
</dbReference>
<feature type="transmembrane region" description="Helical" evidence="1">
    <location>
        <begin position="15"/>
        <end position="34"/>
    </location>
</feature>
<evidence type="ECO:0000256" key="1">
    <source>
        <dbReference type="SAM" id="Phobius"/>
    </source>
</evidence>